<dbReference type="Gene3D" id="2.60.300.12">
    <property type="entry name" value="HesB-like domain"/>
    <property type="match status" value="1"/>
</dbReference>
<dbReference type="PANTHER" id="PTHR10072">
    <property type="entry name" value="IRON-SULFUR CLUSTER ASSEMBLY PROTEIN"/>
    <property type="match status" value="1"/>
</dbReference>
<dbReference type="Proteomes" id="UP001237156">
    <property type="component" value="Unassembled WGS sequence"/>
</dbReference>
<evidence type="ECO:0000256" key="3">
    <source>
        <dbReference type="ARBA" id="ARBA00014591"/>
    </source>
</evidence>
<evidence type="ECO:0000256" key="2">
    <source>
        <dbReference type="ARBA" id="ARBA00006718"/>
    </source>
</evidence>
<dbReference type="RefSeq" id="WP_102283850.1">
    <property type="nucleotide sequence ID" value="NZ_JARVII010000004.1"/>
</dbReference>
<comment type="similarity">
    <text evidence="2">Belongs to the HesB/IscA family.</text>
</comment>
<reference evidence="8 9" key="1">
    <citation type="submission" date="2023-04" db="EMBL/GenBank/DDBJ databases">
        <title>Ottowia paracancer sp. nov., isolated from human stomach.</title>
        <authorList>
            <person name="Song Y."/>
        </authorList>
    </citation>
    <scope>NUCLEOTIDE SEQUENCE [LARGE SCALE GENOMIC DNA]</scope>
    <source>
        <strain evidence="8 9">10c7w1</strain>
    </source>
</reference>
<dbReference type="Pfam" id="PF01521">
    <property type="entry name" value="Fe-S_biosyn"/>
    <property type="match status" value="1"/>
</dbReference>
<dbReference type="InterPro" id="IPR050322">
    <property type="entry name" value="Fe-S_cluster_asmbl/transfer"/>
</dbReference>
<dbReference type="InterPro" id="IPR011302">
    <property type="entry name" value="IscA_proteobact"/>
</dbReference>
<sequence>MSITITEAAAQHVARYLARRGKGVGVRLGVKTTGCSGMAYKLEYVDEIAPGDTLFEAHGIKLMIDPKSLAYMDGTELDYVREGLNEGFRFKNPNERDRCGCGESFRV</sequence>
<evidence type="ECO:0000313" key="8">
    <source>
        <dbReference type="EMBL" id="MDG9698805.1"/>
    </source>
</evidence>
<dbReference type="GO" id="GO:0005829">
    <property type="term" value="C:cytosol"/>
    <property type="evidence" value="ECO:0007669"/>
    <property type="project" value="TreeGrafter"/>
</dbReference>
<dbReference type="InterPro" id="IPR035903">
    <property type="entry name" value="HesB-like_dom_sf"/>
</dbReference>
<name>A0AAW6RF16_9BURK</name>
<evidence type="ECO:0000313" key="9">
    <source>
        <dbReference type="Proteomes" id="UP001237156"/>
    </source>
</evidence>
<dbReference type="GO" id="GO:0051537">
    <property type="term" value="F:2 iron, 2 sulfur cluster binding"/>
    <property type="evidence" value="ECO:0007669"/>
    <property type="project" value="UniProtKB-ARBA"/>
</dbReference>
<keyword evidence="4" id="KW-0479">Metal-binding</keyword>
<evidence type="ECO:0000256" key="5">
    <source>
        <dbReference type="ARBA" id="ARBA00023004"/>
    </source>
</evidence>
<evidence type="ECO:0000256" key="6">
    <source>
        <dbReference type="ARBA" id="ARBA00032050"/>
    </source>
</evidence>
<keyword evidence="9" id="KW-1185">Reference proteome</keyword>
<comment type="cofactor">
    <cofactor evidence="1">
        <name>Fe cation</name>
        <dbReference type="ChEBI" id="CHEBI:24875"/>
    </cofactor>
</comment>
<dbReference type="AlphaFoldDB" id="A0AAW6RF16"/>
<protein>
    <recommendedName>
        <fullName evidence="3">Iron-binding protein IscA</fullName>
    </recommendedName>
    <alternativeName>
        <fullName evidence="6">Iron-sulfur cluster assembly protein</fullName>
    </alternativeName>
</protein>
<accession>A0AAW6RF16</accession>
<keyword evidence="5" id="KW-0408">Iron</keyword>
<evidence type="ECO:0000259" key="7">
    <source>
        <dbReference type="Pfam" id="PF01521"/>
    </source>
</evidence>
<dbReference type="SUPFAM" id="SSF89360">
    <property type="entry name" value="HesB-like domain"/>
    <property type="match status" value="1"/>
</dbReference>
<proteinExistence type="inferred from homology"/>
<dbReference type="InterPro" id="IPR017870">
    <property type="entry name" value="FeS_cluster_insertion_CS"/>
</dbReference>
<dbReference type="NCBIfam" id="TIGR02011">
    <property type="entry name" value="IscA"/>
    <property type="match status" value="1"/>
</dbReference>
<dbReference type="PROSITE" id="PS01152">
    <property type="entry name" value="HESB"/>
    <property type="match status" value="1"/>
</dbReference>
<dbReference type="PANTHER" id="PTHR10072:SF41">
    <property type="entry name" value="IRON-SULFUR CLUSTER ASSEMBLY 1 HOMOLOG, MITOCHONDRIAL"/>
    <property type="match status" value="1"/>
</dbReference>
<evidence type="ECO:0000256" key="4">
    <source>
        <dbReference type="ARBA" id="ARBA00022723"/>
    </source>
</evidence>
<dbReference type="InterPro" id="IPR000361">
    <property type="entry name" value="ATAP_core_dom"/>
</dbReference>
<dbReference type="GO" id="GO:0016226">
    <property type="term" value="P:iron-sulfur cluster assembly"/>
    <property type="evidence" value="ECO:0007669"/>
    <property type="project" value="InterPro"/>
</dbReference>
<comment type="caution">
    <text evidence="8">The sequence shown here is derived from an EMBL/GenBank/DDBJ whole genome shotgun (WGS) entry which is preliminary data.</text>
</comment>
<dbReference type="InterPro" id="IPR016092">
    <property type="entry name" value="ATAP"/>
</dbReference>
<dbReference type="FunFam" id="2.60.300.12:FF:000001">
    <property type="entry name" value="Iron-binding protein IscA"/>
    <property type="match status" value="1"/>
</dbReference>
<gene>
    <name evidence="8" type="primary">iscA</name>
    <name evidence="8" type="ORF">QB898_03555</name>
</gene>
<organism evidence="8 9">
    <name type="scientific">Ottowia cancrivicina</name>
    <dbReference type="NCBI Taxonomy" id="3040346"/>
    <lineage>
        <taxon>Bacteria</taxon>
        <taxon>Pseudomonadati</taxon>
        <taxon>Pseudomonadota</taxon>
        <taxon>Betaproteobacteria</taxon>
        <taxon>Burkholderiales</taxon>
        <taxon>Comamonadaceae</taxon>
        <taxon>Ottowia</taxon>
    </lineage>
</organism>
<feature type="domain" description="Core" evidence="7">
    <location>
        <begin position="1"/>
        <end position="103"/>
    </location>
</feature>
<evidence type="ECO:0000256" key="1">
    <source>
        <dbReference type="ARBA" id="ARBA00001962"/>
    </source>
</evidence>
<dbReference type="GO" id="GO:0046872">
    <property type="term" value="F:metal ion binding"/>
    <property type="evidence" value="ECO:0007669"/>
    <property type="project" value="UniProtKB-KW"/>
</dbReference>
<dbReference type="NCBIfam" id="TIGR00049">
    <property type="entry name" value="iron-sulfur cluster assembly accessory protein"/>
    <property type="match status" value="1"/>
</dbReference>
<dbReference type="EMBL" id="JARVII010000004">
    <property type="protein sequence ID" value="MDG9698805.1"/>
    <property type="molecule type" value="Genomic_DNA"/>
</dbReference>